<dbReference type="AlphaFoldDB" id="A0A143PPD8"/>
<dbReference type="GO" id="GO:0006449">
    <property type="term" value="P:regulation of translational termination"/>
    <property type="evidence" value="ECO:0007669"/>
    <property type="project" value="UniProtKB-UniRule"/>
</dbReference>
<evidence type="ECO:0000259" key="9">
    <source>
        <dbReference type="PROSITE" id="PS51722"/>
    </source>
</evidence>
<evidence type="ECO:0000256" key="1">
    <source>
        <dbReference type="ARBA" id="ARBA00004496"/>
    </source>
</evidence>
<dbReference type="PROSITE" id="PS51722">
    <property type="entry name" value="G_TR_2"/>
    <property type="match status" value="1"/>
</dbReference>
<keyword evidence="5 7" id="KW-0648">Protein biosynthesis</keyword>
<dbReference type="HAMAP" id="MF_00072">
    <property type="entry name" value="Rel_fac_3"/>
    <property type="match status" value="1"/>
</dbReference>
<dbReference type="InterPro" id="IPR005225">
    <property type="entry name" value="Small_GTP-bd"/>
</dbReference>
<dbReference type="InterPro" id="IPR031157">
    <property type="entry name" value="G_TR_CS"/>
</dbReference>
<feature type="binding site" evidence="7">
    <location>
        <begin position="199"/>
        <end position="202"/>
    </location>
    <ligand>
        <name>GTP</name>
        <dbReference type="ChEBI" id="CHEBI:37565"/>
    </ligand>
</feature>
<dbReference type="EMBL" id="CP015136">
    <property type="protein sequence ID" value="AMY09988.1"/>
    <property type="molecule type" value="Genomic_DNA"/>
</dbReference>
<dbReference type="Pfam" id="PF22042">
    <property type="entry name" value="EF-G_D2"/>
    <property type="match status" value="1"/>
</dbReference>
<reference evidence="10 11" key="1">
    <citation type="journal article" date="2016" name="Genome Announc.">
        <title>First Complete Genome Sequence of a Subdivision 6 Acidobacterium Strain.</title>
        <authorList>
            <person name="Huang S."/>
            <person name="Vieira S."/>
            <person name="Bunk B."/>
            <person name="Riedel T."/>
            <person name="Sproer C."/>
            <person name="Overmann J."/>
        </authorList>
    </citation>
    <scope>NUCLEOTIDE SEQUENCE [LARGE SCALE GENOMIC DNA]</scope>
    <source>
        <strain evidence="11">DSM 100886 HEG_-6_39</strain>
    </source>
</reference>
<dbReference type="GO" id="GO:0016149">
    <property type="term" value="F:translation release factor activity, codon specific"/>
    <property type="evidence" value="ECO:0007669"/>
    <property type="project" value="UniProtKB-UniRule"/>
</dbReference>
<dbReference type="PANTHER" id="PTHR43556">
    <property type="entry name" value="PEPTIDE CHAIN RELEASE FACTOR RF3"/>
    <property type="match status" value="1"/>
</dbReference>
<dbReference type="CDD" id="cd04169">
    <property type="entry name" value="RF3"/>
    <property type="match status" value="1"/>
</dbReference>
<dbReference type="FunFam" id="3.40.50.300:FF:000542">
    <property type="entry name" value="Peptide chain release factor 3"/>
    <property type="match status" value="1"/>
</dbReference>
<dbReference type="Pfam" id="PF00009">
    <property type="entry name" value="GTP_EFTU"/>
    <property type="match status" value="1"/>
</dbReference>
<dbReference type="Gene3D" id="3.40.50.300">
    <property type="entry name" value="P-loop containing nucleotide triphosphate hydrolases"/>
    <property type="match status" value="1"/>
</dbReference>
<feature type="binding site" evidence="7">
    <location>
        <begin position="77"/>
        <end position="84"/>
    </location>
    <ligand>
        <name>GTP</name>
        <dbReference type="ChEBI" id="CHEBI:37565"/>
    </ligand>
</feature>
<dbReference type="InterPro" id="IPR041732">
    <property type="entry name" value="RF3_GTP-bd"/>
</dbReference>
<keyword evidence="3 7" id="KW-0963">Cytoplasm</keyword>
<organism evidence="10 11">
    <name type="scientific">Luteitalea pratensis</name>
    <dbReference type="NCBI Taxonomy" id="1855912"/>
    <lineage>
        <taxon>Bacteria</taxon>
        <taxon>Pseudomonadati</taxon>
        <taxon>Acidobacteriota</taxon>
        <taxon>Vicinamibacteria</taxon>
        <taxon>Vicinamibacterales</taxon>
        <taxon>Vicinamibacteraceae</taxon>
        <taxon>Luteitalea</taxon>
    </lineage>
</organism>
<dbReference type="GO" id="GO:0005829">
    <property type="term" value="C:cytosol"/>
    <property type="evidence" value="ECO:0007669"/>
    <property type="project" value="TreeGrafter"/>
</dbReference>
<protein>
    <recommendedName>
        <fullName evidence="7 8">Peptide chain release factor 3</fullName>
        <shortName evidence="7">RF-3</shortName>
    </recommendedName>
</protein>
<keyword evidence="4 7" id="KW-0547">Nucleotide-binding</keyword>
<accession>A0A143PPD8</accession>
<evidence type="ECO:0000313" key="11">
    <source>
        <dbReference type="Proteomes" id="UP000076079"/>
    </source>
</evidence>
<dbReference type="PRINTS" id="PR00315">
    <property type="entry name" value="ELONGATNFCT"/>
</dbReference>
<dbReference type="GO" id="GO:0003924">
    <property type="term" value="F:GTPase activity"/>
    <property type="evidence" value="ECO:0007669"/>
    <property type="project" value="InterPro"/>
</dbReference>
<dbReference type="Pfam" id="PF16658">
    <property type="entry name" value="RF3_C"/>
    <property type="match status" value="1"/>
</dbReference>
<evidence type="ECO:0000256" key="8">
    <source>
        <dbReference type="NCBIfam" id="TIGR00503"/>
    </source>
</evidence>
<evidence type="ECO:0000313" key="10">
    <source>
        <dbReference type="EMBL" id="AMY09988.1"/>
    </source>
</evidence>
<evidence type="ECO:0000256" key="7">
    <source>
        <dbReference type="HAMAP-Rule" id="MF_00072"/>
    </source>
</evidence>
<dbReference type="NCBIfam" id="TIGR00231">
    <property type="entry name" value="small_GTP"/>
    <property type="match status" value="1"/>
</dbReference>
<dbReference type="GO" id="GO:0016150">
    <property type="term" value="F:translation release factor activity, codon nonspecific"/>
    <property type="evidence" value="ECO:0007669"/>
    <property type="project" value="TreeGrafter"/>
</dbReference>
<evidence type="ECO:0000256" key="6">
    <source>
        <dbReference type="ARBA" id="ARBA00023134"/>
    </source>
</evidence>
<dbReference type="PANTHER" id="PTHR43556:SF2">
    <property type="entry name" value="PEPTIDE CHAIN RELEASE FACTOR RF3"/>
    <property type="match status" value="1"/>
</dbReference>
<evidence type="ECO:0000256" key="3">
    <source>
        <dbReference type="ARBA" id="ARBA00022490"/>
    </source>
</evidence>
<dbReference type="SUPFAM" id="SSF50447">
    <property type="entry name" value="Translation proteins"/>
    <property type="match status" value="1"/>
</dbReference>
<dbReference type="SUPFAM" id="SSF52540">
    <property type="entry name" value="P-loop containing nucleoside triphosphate hydrolases"/>
    <property type="match status" value="1"/>
</dbReference>
<dbReference type="PROSITE" id="PS00301">
    <property type="entry name" value="G_TR_1"/>
    <property type="match status" value="1"/>
</dbReference>
<dbReference type="SUPFAM" id="SSF54980">
    <property type="entry name" value="EF-G C-terminal domain-like"/>
    <property type="match status" value="1"/>
</dbReference>
<dbReference type="STRING" id="1855912.LuPra_03215"/>
<dbReference type="Gene3D" id="2.40.30.10">
    <property type="entry name" value="Translation factors"/>
    <property type="match status" value="1"/>
</dbReference>
<sequence length="582" mass="64862">MSPVGHVGAAAFVARWITIFVQEDAGPGRGACHIAPPRGITARGPDGYNDRMSSPVPAVSEALRREVERRRTFAIISHPDAGKTTLTEKTLLYAGAIELAGAVKGRASQRHVVSDWMDIERERGISITSAALEFELHGRRVTLLDTPGHKDFSEDTYRTLLASDSVVMVIDAAKGIETQTRKLFEVARRRHLPMLTFVNKLDLPGRDPLDLLDEIERVLGVSAAPMNWPIGTGDRFKGVYDLRRNEVLFYERVPRSARRAPVVVTGADDPALIEHIGENAHRELLDAVHLLEAAGTRFDLDAYLQARQTPVYFGSALTNFGLESFLDALVQYAPCPQVREGEDGSPIDPLRADFSGFVFKIQANMNPRHRDRVAFVRVCSGVLTKDMQVVNTRLQQNVRLSRPSRFFGRDRETIEEAFPGDVVGLVNPGRFGIGDTLYAGEPVVYPPIPHFPAEHFGALRLQDVRFKQFDDGVRQLEEEGLMQVVFPVHGARYPILGVVGALQFDIIEARMREEYGVACRVEKLSYVAARWVQADGAARLTLPNNVLSTTDRSGRRVLLFPSEWDLQFCERENPNVQFLSMA</sequence>
<dbReference type="InterPro" id="IPR035647">
    <property type="entry name" value="EFG_III/V"/>
</dbReference>
<reference evidence="11" key="2">
    <citation type="submission" date="2016-04" db="EMBL/GenBank/DDBJ databases">
        <title>First Complete Genome Sequence of a Subdivision 6 Acidobacterium.</title>
        <authorList>
            <person name="Huang S."/>
            <person name="Vieira S."/>
            <person name="Bunk B."/>
            <person name="Riedel T."/>
            <person name="Sproeer C."/>
            <person name="Overmann J."/>
        </authorList>
    </citation>
    <scope>NUCLEOTIDE SEQUENCE [LARGE SCALE GENOMIC DNA]</scope>
    <source>
        <strain evidence="11">DSM 100886 HEG_-6_39</strain>
    </source>
</reference>
<comment type="subcellular location">
    <subcellularLocation>
        <location evidence="1 7">Cytoplasm</location>
    </subcellularLocation>
</comment>
<comment type="function">
    <text evidence="7">Increases the formation of ribosomal termination complexes and stimulates activities of RF-1 and RF-2. It binds guanine nucleotides and has strong preference for UGA stop codons. It may interact directly with the ribosome. The stimulation of RF-1 and RF-2 is significantly reduced by GTP and GDP, but not by GMP.</text>
</comment>
<dbReference type="NCBIfam" id="NF001964">
    <property type="entry name" value="PRK00741.1"/>
    <property type="match status" value="1"/>
</dbReference>
<proteinExistence type="inferred from homology"/>
<dbReference type="InterPro" id="IPR032090">
    <property type="entry name" value="RF3_C"/>
</dbReference>
<evidence type="ECO:0000256" key="2">
    <source>
        <dbReference type="ARBA" id="ARBA00009978"/>
    </source>
</evidence>
<dbReference type="InterPro" id="IPR009000">
    <property type="entry name" value="Transl_B-barrel_sf"/>
</dbReference>
<dbReference type="PATRIC" id="fig|1813736.3.peg.3418"/>
<dbReference type="Proteomes" id="UP000076079">
    <property type="component" value="Chromosome"/>
</dbReference>
<evidence type="ECO:0000256" key="5">
    <source>
        <dbReference type="ARBA" id="ARBA00022917"/>
    </source>
</evidence>
<dbReference type="InterPro" id="IPR004548">
    <property type="entry name" value="PrfC"/>
</dbReference>
<dbReference type="InterPro" id="IPR053905">
    <property type="entry name" value="EF-G-like_DII"/>
</dbReference>
<dbReference type="NCBIfam" id="TIGR00503">
    <property type="entry name" value="prfC"/>
    <property type="match status" value="1"/>
</dbReference>
<comment type="similarity">
    <text evidence="2 7">Belongs to the TRAFAC class translation factor GTPase superfamily. Classic translation factor GTPase family. PrfC subfamily.</text>
</comment>
<gene>
    <name evidence="7 10" type="primary">prfC</name>
    <name evidence="10" type="ORF">LuPra_03215</name>
</gene>
<keyword evidence="11" id="KW-1185">Reference proteome</keyword>
<feature type="binding site" evidence="7">
    <location>
        <begin position="145"/>
        <end position="149"/>
    </location>
    <ligand>
        <name>GTP</name>
        <dbReference type="ChEBI" id="CHEBI:37565"/>
    </ligand>
</feature>
<dbReference type="InterPro" id="IPR027417">
    <property type="entry name" value="P-loop_NTPase"/>
</dbReference>
<feature type="domain" description="Tr-type G" evidence="9">
    <location>
        <begin position="68"/>
        <end position="338"/>
    </location>
</feature>
<dbReference type="InterPro" id="IPR038467">
    <property type="entry name" value="RF3_dom_3_sf"/>
</dbReference>
<dbReference type="KEGG" id="abac:LuPra_03215"/>
<dbReference type="Gene3D" id="3.30.70.3280">
    <property type="entry name" value="Peptide chain release factor 3, domain III"/>
    <property type="match status" value="1"/>
</dbReference>
<dbReference type="InterPro" id="IPR000795">
    <property type="entry name" value="T_Tr_GTP-bd_dom"/>
</dbReference>
<evidence type="ECO:0000256" key="4">
    <source>
        <dbReference type="ARBA" id="ARBA00022741"/>
    </source>
</evidence>
<dbReference type="GO" id="GO:0005525">
    <property type="term" value="F:GTP binding"/>
    <property type="evidence" value="ECO:0007669"/>
    <property type="project" value="UniProtKB-UniRule"/>
</dbReference>
<keyword evidence="6 7" id="KW-0342">GTP-binding</keyword>
<name>A0A143PPD8_LUTPR</name>